<dbReference type="OrthoDB" id="9800855at2"/>
<dbReference type="FunFam" id="1.10.8.50:FF:000003">
    <property type="entry name" value="Formamidopyrimidine-DNA glycosylase"/>
    <property type="match status" value="1"/>
</dbReference>
<evidence type="ECO:0000256" key="10">
    <source>
        <dbReference type="ARBA" id="ARBA00023204"/>
    </source>
</evidence>
<dbReference type="EC" id="4.2.99.18" evidence="15"/>
<dbReference type="Gene3D" id="3.20.190.10">
    <property type="entry name" value="MutM-like, N-terminal"/>
    <property type="match status" value="1"/>
</dbReference>
<feature type="active site" description="Proton donor" evidence="15">
    <location>
        <position position="3"/>
    </location>
</feature>
<dbReference type="EC" id="3.2.2.23" evidence="15"/>
<dbReference type="InterPro" id="IPR015886">
    <property type="entry name" value="H2TH_FPG"/>
</dbReference>
<evidence type="ECO:0000256" key="3">
    <source>
        <dbReference type="ARBA" id="ARBA00011245"/>
    </source>
</evidence>
<dbReference type="Pfam" id="PF06831">
    <property type="entry name" value="H2TH"/>
    <property type="match status" value="1"/>
</dbReference>
<sequence>MPELPEVETTGRGIAPHLTGQVIANVIIRNSMLRWPIPENLPALLPGLTIQTVTRRAKYLLLDCGKGVLILHLGMSGSLRILLPELIQLPEFPRKHDHFDLILNNQTVLRLHDPRRFGAVLWYVGNIAQHPLLMNLGPEPLTADFSAQYLFRETRGLRTCIKQALMNSRIVVGIGNIYANEALYLAGINPKVTAGRIGIGRYEKLVQAVKHTLQLAIEAGGSSLRDFVHSDGARGYFQQQYWVYGRSDKRCKQCSNIIKQIKQGQRSSFYCSGCQH</sequence>
<keyword evidence="11 15" id="KW-0456">Lyase</keyword>
<dbReference type="InterPro" id="IPR035937">
    <property type="entry name" value="FPG_N"/>
</dbReference>
<feature type="active site" description="Proton donor; for delta-elimination activity" evidence="15">
    <location>
        <position position="266"/>
    </location>
</feature>
<name>A0A285BU60_9PROT</name>
<dbReference type="InterPro" id="IPR000214">
    <property type="entry name" value="Znf_DNA_glyclase/AP_lyase"/>
</dbReference>
<feature type="binding site" evidence="15">
    <location>
        <position position="96"/>
    </location>
    <ligand>
        <name>DNA</name>
        <dbReference type="ChEBI" id="CHEBI:16991"/>
    </ligand>
</feature>
<dbReference type="Proteomes" id="UP000242498">
    <property type="component" value="Chromosome I"/>
</dbReference>
<evidence type="ECO:0000256" key="7">
    <source>
        <dbReference type="ARBA" id="ARBA00022801"/>
    </source>
</evidence>
<evidence type="ECO:0000256" key="8">
    <source>
        <dbReference type="ARBA" id="ARBA00022833"/>
    </source>
</evidence>
<dbReference type="CDD" id="cd08966">
    <property type="entry name" value="EcFpg-like_N"/>
    <property type="match status" value="1"/>
</dbReference>
<keyword evidence="6 15" id="KW-0863">Zinc-finger</keyword>
<dbReference type="PROSITE" id="PS01242">
    <property type="entry name" value="ZF_FPG_1"/>
    <property type="match status" value="1"/>
</dbReference>
<reference evidence="18 19" key="1">
    <citation type="submission" date="2017-08" db="EMBL/GenBank/DDBJ databases">
        <authorList>
            <person name="de Groot N.N."/>
        </authorList>
    </citation>
    <scope>NUCLEOTIDE SEQUENCE [LARGE SCALE GENOMIC DNA]</scope>
    <source>
        <strain evidence="18 19">Nm15</strain>
    </source>
</reference>
<keyword evidence="7 15" id="KW-0378">Hydrolase</keyword>
<dbReference type="SUPFAM" id="SSF57716">
    <property type="entry name" value="Glucocorticoid receptor-like (DNA-binding domain)"/>
    <property type="match status" value="1"/>
</dbReference>
<protein>
    <recommendedName>
        <fullName evidence="15">Formamidopyrimidine-DNA glycosylase</fullName>
        <shortName evidence="15">Fapy-DNA glycosylase</shortName>
        <ecNumber evidence="15">3.2.2.23</ecNumber>
    </recommendedName>
    <alternativeName>
        <fullName evidence="15">DNA-(apurinic or apyrimidinic site) lyase MutM</fullName>
        <shortName evidence="15">AP lyase MutM</shortName>
        <ecNumber evidence="15">4.2.99.18</ecNumber>
    </alternativeName>
</protein>
<evidence type="ECO:0000256" key="1">
    <source>
        <dbReference type="ARBA" id="ARBA00001668"/>
    </source>
</evidence>
<evidence type="ECO:0000256" key="5">
    <source>
        <dbReference type="ARBA" id="ARBA00022763"/>
    </source>
</evidence>
<evidence type="ECO:0000256" key="15">
    <source>
        <dbReference type="HAMAP-Rule" id="MF_00103"/>
    </source>
</evidence>
<feature type="binding site" evidence="15">
    <location>
        <position position="115"/>
    </location>
    <ligand>
        <name>DNA</name>
        <dbReference type="ChEBI" id="CHEBI:16991"/>
    </ligand>
</feature>
<evidence type="ECO:0000256" key="12">
    <source>
        <dbReference type="ARBA" id="ARBA00023268"/>
    </source>
</evidence>
<keyword evidence="5 15" id="KW-0227">DNA damage</keyword>
<evidence type="ECO:0000256" key="14">
    <source>
        <dbReference type="ARBA" id="ARBA00044632"/>
    </source>
</evidence>
<evidence type="ECO:0000313" key="18">
    <source>
        <dbReference type="EMBL" id="SNX58762.1"/>
    </source>
</evidence>
<dbReference type="InterPro" id="IPR010979">
    <property type="entry name" value="Ribosomal_uS13-like_H2TH"/>
</dbReference>
<keyword evidence="13 15" id="KW-0326">Glycosidase</keyword>
<dbReference type="InterPro" id="IPR020629">
    <property type="entry name" value="FPG_Glyclase"/>
</dbReference>
<dbReference type="FunFam" id="3.20.190.10:FF:000001">
    <property type="entry name" value="Formamidopyrimidine-DNA glycosylase"/>
    <property type="match status" value="1"/>
</dbReference>
<accession>A0A285BU60</accession>
<evidence type="ECO:0000256" key="6">
    <source>
        <dbReference type="ARBA" id="ARBA00022771"/>
    </source>
</evidence>
<evidence type="ECO:0000256" key="2">
    <source>
        <dbReference type="ARBA" id="ARBA00009409"/>
    </source>
</evidence>
<dbReference type="GO" id="GO:0140078">
    <property type="term" value="F:class I DNA-(apurinic or apyrimidinic site) endonuclease activity"/>
    <property type="evidence" value="ECO:0007669"/>
    <property type="project" value="UniProtKB-EC"/>
</dbReference>
<evidence type="ECO:0000313" key="19">
    <source>
        <dbReference type="Proteomes" id="UP000242498"/>
    </source>
</evidence>
<dbReference type="PANTHER" id="PTHR22993:SF9">
    <property type="entry name" value="FORMAMIDOPYRIMIDINE-DNA GLYCOSYLASE"/>
    <property type="match status" value="1"/>
</dbReference>
<keyword evidence="4 15" id="KW-0479">Metal-binding</keyword>
<keyword evidence="10 15" id="KW-0234">DNA repair</keyword>
<organism evidence="18 19">
    <name type="scientific">Nitrosomonas ureae</name>
    <dbReference type="NCBI Taxonomy" id="44577"/>
    <lineage>
        <taxon>Bacteria</taxon>
        <taxon>Pseudomonadati</taxon>
        <taxon>Pseudomonadota</taxon>
        <taxon>Betaproteobacteria</taxon>
        <taxon>Nitrosomonadales</taxon>
        <taxon>Nitrosomonadaceae</taxon>
        <taxon>Nitrosomonas</taxon>
    </lineage>
</organism>
<dbReference type="SUPFAM" id="SSF81624">
    <property type="entry name" value="N-terminal domain of MutM-like DNA repair proteins"/>
    <property type="match status" value="1"/>
</dbReference>
<dbReference type="HAMAP" id="MF_00103">
    <property type="entry name" value="Fapy_DNA_glycosyl"/>
    <property type="match status" value="1"/>
</dbReference>
<dbReference type="GO" id="GO:0003684">
    <property type="term" value="F:damaged DNA binding"/>
    <property type="evidence" value="ECO:0007669"/>
    <property type="project" value="InterPro"/>
</dbReference>
<dbReference type="GO" id="GO:0034039">
    <property type="term" value="F:8-oxo-7,8-dihydroguanine DNA N-glycosylase activity"/>
    <property type="evidence" value="ECO:0007669"/>
    <property type="project" value="TreeGrafter"/>
</dbReference>
<dbReference type="SUPFAM" id="SSF46946">
    <property type="entry name" value="S13-like H2TH domain"/>
    <property type="match status" value="1"/>
</dbReference>
<comment type="caution">
    <text evidence="15">Lacks conserved residue(s) required for the propagation of feature annotation.</text>
</comment>
<dbReference type="SMART" id="SM01232">
    <property type="entry name" value="H2TH"/>
    <property type="match status" value="1"/>
</dbReference>
<dbReference type="Pfam" id="PF06827">
    <property type="entry name" value="zf-FPG_IleRS"/>
    <property type="match status" value="1"/>
</dbReference>
<dbReference type="GO" id="GO:0006284">
    <property type="term" value="P:base-excision repair"/>
    <property type="evidence" value="ECO:0007669"/>
    <property type="project" value="InterPro"/>
</dbReference>
<evidence type="ECO:0000256" key="11">
    <source>
        <dbReference type="ARBA" id="ARBA00023239"/>
    </source>
</evidence>
<feature type="domain" description="Formamidopyrimidine-DNA glycosylase catalytic" evidence="17">
    <location>
        <begin position="2"/>
        <end position="118"/>
    </location>
</feature>
<evidence type="ECO:0000259" key="17">
    <source>
        <dbReference type="PROSITE" id="PS51068"/>
    </source>
</evidence>
<dbReference type="Pfam" id="PF01149">
    <property type="entry name" value="Fapy_DNA_glyco"/>
    <property type="match status" value="1"/>
</dbReference>
<feature type="active site" description="Proton donor; for beta-elimination activity" evidence="15">
    <location>
        <position position="58"/>
    </location>
</feature>
<evidence type="ECO:0000256" key="9">
    <source>
        <dbReference type="ARBA" id="ARBA00023125"/>
    </source>
</evidence>
<comment type="subunit">
    <text evidence="3 15">Monomer.</text>
</comment>
<gene>
    <name evidence="15" type="primary">mutM</name>
    <name evidence="15" type="synonym">fpg</name>
    <name evidence="18" type="ORF">SAMN06296273_0226</name>
</gene>
<dbReference type="EMBL" id="LT907782">
    <property type="protein sequence ID" value="SNX58762.1"/>
    <property type="molecule type" value="Genomic_DNA"/>
</dbReference>
<feature type="active site" description="Schiff-base intermediate with DNA" evidence="15">
    <location>
        <position position="2"/>
    </location>
</feature>
<dbReference type="InterPro" id="IPR012319">
    <property type="entry name" value="FPG_cat"/>
</dbReference>
<keyword evidence="9 15" id="KW-0238">DNA-binding</keyword>
<dbReference type="InterPro" id="IPR010663">
    <property type="entry name" value="Znf_FPG/IleRS"/>
</dbReference>
<feature type="domain" description="FPG-type" evidence="16">
    <location>
        <begin position="242"/>
        <end position="276"/>
    </location>
</feature>
<dbReference type="AlphaFoldDB" id="A0A285BU60"/>
<dbReference type="PROSITE" id="PS51066">
    <property type="entry name" value="ZF_FPG_2"/>
    <property type="match status" value="1"/>
</dbReference>
<dbReference type="InterPro" id="IPR015887">
    <property type="entry name" value="DNA_glyclase_Znf_dom_DNA_BS"/>
</dbReference>
<evidence type="ECO:0000259" key="16">
    <source>
        <dbReference type="PROSITE" id="PS51066"/>
    </source>
</evidence>
<dbReference type="NCBIfam" id="TIGR00577">
    <property type="entry name" value="fpg"/>
    <property type="match status" value="1"/>
</dbReference>
<dbReference type="PANTHER" id="PTHR22993">
    <property type="entry name" value="FORMAMIDOPYRIMIDINE-DNA GLYCOSYLASE"/>
    <property type="match status" value="1"/>
</dbReference>
<comment type="catalytic activity">
    <reaction evidence="14 15">
        <text>2'-deoxyribonucleotide-(2'-deoxyribose 5'-phosphate)-2'-deoxyribonucleotide-DNA = a 3'-end 2'-deoxyribonucleotide-(2,3-dehydro-2,3-deoxyribose 5'-phosphate)-DNA + a 5'-end 5'-phospho-2'-deoxyribonucleoside-DNA + H(+)</text>
        <dbReference type="Rhea" id="RHEA:66592"/>
        <dbReference type="Rhea" id="RHEA-COMP:13180"/>
        <dbReference type="Rhea" id="RHEA-COMP:16897"/>
        <dbReference type="Rhea" id="RHEA-COMP:17067"/>
        <dbReference type="ChEBI" id="CHEBI:15378"/>
        <dbReference type="ChEBI" id="CHEBI:136412"/>
        <dbReference type="ChEBI" id="CHEBI:157695"/>
        <dbReference type="ChEBI" id="CHEBI:167181"/>
        <dbReference type="EC" id="4.2.99.18"/>
    </reaction>
</comment>
<keyword evidence="8 15" id="KW-0862">Zinc</keyword>
<dbReference type="RefSeq" id="WP_096291645.1">
    <property type="nucleotide sequence ID" value="NZ_LT907782.1"/>
</dbReference>
<comment type="catalytic activity">
    <reaction evidence="1 15">
        <text>Hydrolysis of DNA containing ring-opened 7-methylguanine residues, releasing 2,6-diamino-4-hydroxy-5-(N-methyl)formamidopyrimidine.</text>
        <dbReference type="EC" id="3.2.2.23"/>
    </reaction>
</comment>
<dbReference type="Gene3D" id="1.10.8.50">
    <property type="match status" value="1"/>
</dbReference>
<dbReference type="GO" id="GO:0008270">
    <property type="term" value="F:zinc ion binding"/>
    <property type="evidence" value="ECO:0007669"/>
    <property type="project" value="UniProtKB-UniRule"/>
</dbReference>
<evidence type="ECO:0000256" key="13">
    <source>
        <dbReference type="ARBA" id="ARBA00023295"/>
    </source>
</evidence>
<dbReference type="NCBIfam" id="NF002211">
    <property type="entry name" value="PRK01103.1"/>
    <property type="match status" value="1"/>
</dbReference>
<comment type="similarity">
    <text evidence="2 15">Belongs to the FPG family.</text>
</comment>
<dbReference type="SMART" id="SM00898">
    <property type="entry name" value="Fapy_DNA_glyco"/>
    <property type="match status" value="1"/>
</dbReference>
<evidence type="ECO:0000256" key="4">
    <source>
        <dbReference type="ARBA" id="ARBA00022723"/>
    </source>
</evidence>
<comment type="function">
    <text evidence="15">Involved in base excision repair of DNA damaged by oxidation or by mutagenic agents. Acts as DNA glycosylase that recognizes and removes damaged bases. Has a preference for oxidized purines, such as 7,8-dihydro-8-oxoguanine (8-oxoG). Has AP (apurinic/apyrimidinic) lyase activity and introduces nicks in the DNA strand. Cleaves the DNA backbone by beta-delta elimination to generate a single-strand break at the site of the removed base with both 3'- and 5'-phosphates.</text>
</comment>
<keyword evidence="12 15" id="KW-0511">Multifunctional enzyme</keyword>
<proteinExistence type="inferred from homology"/>
<comment type="cofactor">
    <cofactor evidence="15">
        <name>Zn(2+)</name>
        <dbReference type="ChEBI" id="CHEBI:29105"/>
    </cofactor>
    <text evidence="15">Binds 1 zinc ion per subunit.</text>
</comment>
<dbReference type="PROSITE" id="PS51068">
    <property type="entry name" value="FPG_CAT"/>
    <property type="match status" value="1"/>
</dbReference>